<keyword evidence="7 8" id="KW-0472">Membrane</keyword>
<feature type="transmembrane region" description="Helical" evidence="8">
    <location>
        <begin position="88"/>
        <end position="108"/>
    </location>
</feature>
<dbReference type="EMBL" id="VSSQ01004357">
    <property type="protein sequence ID" value="MPM24846.1"/>
    <property type="molecule type" value="Genomic_DNA"/>
</dbReference>
<feature type="transmembrane region" description="Helical" evidence="8">
    <location>
        <begin position="179"/>
        <end position="195"/>
    </location>
</feature>
<comment type="subcellular location">
    <subcellularLocation>
        <location evidence="1">Cell membrane</location>
        <topology evidence="1">Multi-pass membrane protein</topology>
    </subcellularLocation>
</comment>
<name>A0A644Y8F7_9ZZZZ</name>
<evidence type="ECO:0000313" key="10">
    <source>
        <dbReference type="EMBL" id="MPM24846.1"/>
    </source>
</evidence>
<evidence type="ECO:0000256" key="1">
    <source>
        <dbReference type="ARBA" id="ARBA00004651"/>
    </source>
</evidence>
<evidence type="ECO:0000259" key="9">
    <source>
        <dbReference type="Pfam" id="PF13231"/>
    </source>
</evidence>
<dbReference type="GO" id="GO:0103015">
    <property type="term" value="F:4-amino-4-deoxy-L-arabinose transferase activity"/>
    <property type="evidence" value="ECO:0007669"/>
    <property type="project" value="UniProtKB-EC"/>
</dbReference>
<feature type="transmembrane region" description="Helical" evidence="8">
    <location>
        <begin position="138"/>
        <end position="158"/>
    </location>
</feature>
<organism evidence="10">
    <name type="scientific">bioreactor metagenome</name>
    <dbReference type="NCBI Taxonomy" id="1076179"/>
    <lineage>
        <taxon>unclassified sequences</taxon>
        <taxon>metagenomes</taxon>
        <taxon>ecological metagenomes</taxon>
    </lineage>
</organism>
<feature type="transmembrane region" description="Helical" evidence="8">
    <location>
        <begin position="47"/>
        <end position="76"/>
    </location>
</feature>
<keyword evidence="3 10" id="KW-0328">Glycosyltransferase</keyword>
<dbReference type="InterPro" id="IPR038731">
    <property type="entry name" value="RgtA/B/C-like"/>
</dbReference>
<dbReference type="GO" id="GO:0010041">
    <property type="term" value="P:response to iron(III) ion"/>
    <property type="evidence" value="ECO:0007669"/>
    <property type="project" value="TreeGrafter"/>
</dbReference>
<comment type="caution">
    <text evidence="10">The sequence shown here is derived from an EMBL/GenBank/DDBJ whole genome shotgun (WGS) entry which is preliminary data.</text>
</comment>
<feature type="domain" description="Glycosyltransferase RgtA/B/C/D-like" evidence="9">
    <location>
        <begin position="2"/>
        <end position="102"/>
    </location>
</feature>
<feature type="transmembrane region" description="Helical" evidence="8">
    <location>
        <begin position="201"/>
        <end position="218"/>
    </location>
</feature>
<evidence type="ECO:0000256" key="7">
    <source>
        <dbReference type="ARBA" id="ARBA00023136"/>
    </source>
</evidence>
<feature type="transmembrane region" description="Helical" evidence="8">
    <location>
        <begin position="283"/>
        <end position="303"/>
    </location>
</feature>
<keyword evidence="4 10" id="KW-0808">Transferase</keyword>
<sequence length="421" mass="48433">MLASSLEFFLISKSIITDSVLFLFFNAALLFFYLGYCEHNVKYYYGTYIFCALATLTKGPIGFLLPGLIILLFMLTENSWRELKNMKLFSGTLLFLAIAVPWYLVMYLTHGADFINVFFGTHNFLRATVSEHPRDNVIYFYTLVLLLSFFPWVGLLPATIKHYCRDVGKWVKPPSQEKFLLIWAFTIFFFFQNMATKYLTYTYPMLFPLALLIGGWLDAKSKNSTLGNTLLYNFSFYLLLVGAAFWVDRTKQFDVHSEWQLLAVAVIGMVVCVYYYMLGNKKVVIMGIALTAVAFNLALLSNVCVPLTELRSAKEIALELKKEYPNKQIIASYGDYSTSAVFYSDKKIVKLLPRDKVDSFRPHAYSWTSKNIMPYAVIEDFSQSEDSVIIVPKKEYNNLKKDSSDRWTLVAEINGHYIIQD</sequence>
<feature type="transmembrane region" description="Helical" evidence="8">
    <location>
        <begin position="259"/>
        <end position="276"/>
    </location>
</feature>
<accession>A0A644Y8F7</accession>
<feature type="transmembrane region" description="Helical" evidence="8">
    <location>
        <begin position="230"/>
        <end position="247"/>
    </location>
</feature>
<proteinExistence type="predicted"/>
<evidence type="ECO:0000256" key="6">
    <source>
        <dbReference type="ARBA" id="ARBA00022989"/>
    </source>
</evidence>
<dbReference type="AlphaFoldDB" id="A0A644Y8F7"/>
<dbReference type="PANTHER" id="PTHR33908">
    <property type="entry name" value="MANNOSYLTRANSFERASE YKCB-RELATED"/>
    <property type="match status" value="1"/>
</dbReference>
<dbReference type="GO" id="GO:0008610">
    <property type="term" value="P:lipid biosynthetic process"/>
    <property type="evidence" value="ECO:0007669"/>
    <property type="project" value="UniProtKB-ARBA"/>
</dbReference>
<evidence type="ECO:0000256" key="2">
    <source>
        <dbReference type="ARBA" id="ARBA00022475"/>
    </source>
</evidence>
<keyword evidence="6 8" id="KW-1133">Transmembrane helix</keyword>
<dbReference type="EC" id="2.4.2.43" evidence="10"/>
<dbReference type="Pfam" id="PF13231">
    <property type="entry name" value="PMT_2"/>
    <property type="match status" value="1"/>
</dbReference>
<dbReference type="PANTHER" id="PTHR33908:SF3">
    <property type="entry name" value="UNDECAPRENYL PHOSPHATE-ALPHA-4-AMINO-4-DEOXY-L-ARABINOSE ARABINOSYL TRANSFERASE"/>
    <property type="match status" value="1"/>
</dbReference>
<reference evidence="10" key="1">
    <citation type="submission" date="2019-08" db="EMBL/GenBank/DDBJ databases">
        <authorList>
            <person name="Kucharzyk K."/>
            <person name="Murdoch R.W."/>
            <person name="Higgins S."/>
            <person name="Loffler F."/>
        </authorList>
    </citation>
    <scope>NUCLEOTIDE SEQUENCE</scope>
</reference>
<keyword evidence="5 8" id="KW-0812">Transmembrane</keyword>
<feature type="transmembrane region" description="Helical" evidence="8">
    <location>
        <begin position="15"/>
        <end position="35"/>
    </location>
</feature>
<evidence type="ECO:0000256" key="8">
    <source>
        <dbReference type="SAM" id="Phobius"/>
    </source>
</evidence>
<evidence type="ECO:0000256" key="5">
    <source>
        <dbReference type="ARBA" id="ARBA00022692"/>
    </source>
</evidence>
<gene>
    <name evidence="10" type="primary">arnT_12</name>
    <name evidence="10" type="ORF">SDC9_71332</name>
</gene>
<dbReference type="GO" id="GO:0005886">
    <property type="term" value="C:plasma membrane"/>
    <property type="evidence" value="ECO:0007669"/>
    <property type="project" value="UniProtKB-SubCell"/>
</dbReference>
<evidence type="ECO:0000256" key="4">
    <source>
        <dbReference type="ARBA" id="ARBA00022679"/>
    </source>
</evidence>
<dbReference type="InterPro" id="IPR050297">
    <property type="entry name" value="LipidA_mod_glycosyltrf_83"/>
</dbReference>
<protein>
    <submittedName>
        <fullName evidence="10">Undecaprenyl phosphate-alpha-4-amino-4-deoxy-L-arabinose arabinosyl transferase</fullName>
        <ecNumber evidence="10">2.4.2.43</ecNumber>
    </submittedName>
</protein>
<keyword evidence="2" id="KW-1003">Cell membrane</keyword>
<evidence type="ECO:0000256" key="3">
    <source>
        <dbReference type="ARBA" id="ARBA00022676"/>
    </source>
</evidence>